<feature type="signal peptide" evidence="9">
    <location>
        <begin position="1"/>
        <end position="22"/>
    </location>
</feature>
<evidence type="ECO:0000313" key="11">
    <source>
        <dbReference type="EMBL" id="KAF3323998.1"/>
    </source>
</evidence>
<keyword evidence="3" id="KW-0336">GPI-anchor</keyword>
<feature type="compositionally biased region" description="Polar residues" evidence="8">
    <location>
        <begin position="39"/>
        <end position="56"/>
    </location>
</feature>
<evidence type="ECO:0000256" key="6">
    <source>
        <dbReference type="ARBA" id="ARBA00023157"/>
    </source>
</evidence>
<evidence type="ECO:0000313" key="12">
    <source>
        <dbReference type="Proteomes" id="UP000623129"/>
    </source>
</evidence>
<dbReference type="PANTHER" id="PTHR31044:SF28">
    <property type="entry name" value="CARBOHYDRATE-BINDING X8 DOMAIN SUPERFAMILY PROTEIN"/>
    <property type="match status" value="1"/>
</dbReference>
<dbReference type="EMBL" id="SWLB01000022">
    <property type="protein sequence ID" value="KAF3323998.1"/>
    <property type="molecule type" value="Genomic_DNA"/>
</dbReference>
<keyword evidence="5" id="KW-0472">Membrane</keyword>
<keyword evidence="4 9" id="KW-0732">Signal</keyword>
<evidence type="ECO:0000256" key="7">
    <source>
        <dbReference type="ARBA" id="ARBA00023180"/>
    </source>
</evidence>
<dbReference type="InterPro" id="IPR012946">
    <property type="entry name" value="X8"/>
</dbReference>
<name>A0A833VII1_9POAL</name>
<organism evidence="11 12">
    <name type="scientific">Carex littledalei</name>
    <dbReference type="NCBI Taxonomy" id="544730"/>
    <lineage>
        <taxon>Eukaryota</taxon>
        <taxon>Viridiplantae</taxon>
        <taxon>Streptophyta</taxon>
        <taxon>Embryophyta</taxon>
        <taxon>Tracheophyta</taxon>
        <taxon>Spermatophyta</taxon>
        <taxon>Magnoliopsida</taxon>
        <taxon>Liliopsida</taxon>
        <taxon>Poales</taxon>
        <taxon>Cyperaceae</taxon>
        <taxon>Cyperoideae</taxon>
        <taxon>Cariceae</taxon>
        <taxon>Carex</taxon>
        <taxon>Carex subgen. Euthyceras</taxon>
    </lineage>
</organism>
<dbReference type="OrthoDB" id="421038at2759"/>
<feature type="compositionally biased region" description="Low complexity" evidence="8">
    <location>
        <begin position="58"/>
        <end position="73"/>
    </location>
</feature>
<proteinExistence type="predicted"/>
<dbReference type="GO" id="GO:0005886">
    <property type="term" value="C:plasma membrane"/>
    <property type="evidence" value="ECO:0007669"/>
    <property type="project" value="UniProtKB-SubCell"/>
</dbReference>
<feature type="chain" id="PRO_5032933394" evidence="9">
    <location>
        <begin position="23"/>
        <end position="208"/>
    </location>
</feature>
<keyword evidence="3" id="KW-0449">Lipoprotein</keyword>
<feature type="region of interest" description="Disordered" evidence="8">
    <location>
        <begin position="39"/>
        <end position="102"/>
    </location>
</feature>
<evidence type="ECO:0000256" key="4">
    <source>
        <dbReference type="ARBA" id="ARBA00022729"/>
    </source>
</evidence>
<keyword evidence="12" id="KW-1185">Reference proteome</keyword>
<evidence type="ECO:0000256" key="3">
    <source>
        <dbReference type="ARBA" id="ARBA00022622"/>
    </source>
</evidence>
<sequence length="208" mass="21966">MNISIATFYLFLLLSYSPQSESHRKHLLQFSPVTDGSISFIPTSSPSEIPSNSPLASPTPHSSSPVPSNSQLPSPTPPSSSPVPSNSQLPSPTPPSSSPAPPSPFPAWCIAKPTAPADLLQEAMDYACGAGGADCMEIRPGGACFYPDTVISHASFAFNSYWQRKKNSGGSCDFGGDAVVVLKDAISGWFDWGSRKQALIDVAFLAIY</sequence>
<dbReference type="InterPro" id="IPR044788">
    <property type="entry name" value="X8_dom_prot"/>
</dbReference>
<evidence type="ECO:0000256" key="8">
    <source>
        <dbReference type="SAM" id="MobiDB-lite"/>
    </source>
</evidence>
<accession>A0A833VII1</accession>
<reference evidence="11" key="1">
    <citation type="submission" date="2020-01" db="EMBL/GenBank/DDBJ databases">
        <title>Genome sequence of Kobresia littledalei, the first chromosome-level genome in the family Cyperaceae.</title>
        <authorList>
            <person name="Qu G."/>
        </authorList>
    </citation>
    <scope>NUCLEOTIDE SEQUENCE</scope>
    <source>
        <strain evidence="11">C.B.Clarke</strain>
        <tissue evidence="11">Leaf</tissue>
    </source>
</reference>
<keyword evidence="6" id="KW-1015">Disulfide bond</keyword>
<feature type="compositionally biased region" description="Pro residues" evidence="8">
    <location>
        <begin position="91"/>
        <end position="102"/>
    </location>
</feature>
<comment type="caution">
    <text evidence="11">The sequence shown here is derived from an EMBL/GenBank/DDBJ whole genome shotgun (WGS) entry which is preliminary data.</text>
</comment>
<evidence type="ECO:0000256" key="9">
    <source>
        <dbReference type="SAM" id="SignalP"/>
    </source>
</evidence>
<dbReference type="Pfam" id="PF07983">
    <property type="entry name" value="X8"/>
    <property type="match status" value="1"/>
</dbReference>
<keyword evidence="7" id="KW-0325">Glycoprotein</keyword>
<evidence type="ECO:0000256" key="2">
    <source>
        <dbReference type="ARBA" id="ARBA00022475"/>
    </source>
</evidence>
<evidence type="ECO:0000256" key="5">
    <source>
        <dbReference type="ARBA" id="ARBA00023136"/>
    </source>
</evidence>
<dbReference type="GO" id="GO:0098552">
    <property type="term" value="C:side of membrane"/>
    <property type="evidence" value="ECO:0007669"/>
    <property type="project" value="UniProtKB-KW"/>
</dbReference>
<evidence type="ECO:0000256" key="1">
    <source>
        <dbReference type="ARBA" id="ARBA00004609"/>
    </source>
</evidence>
<dbReference type="GO" id="GO:0009506">
    <property type="term" value="C:plasmodesma"/>
    <property type="evidence" value="ECO:0007669"/>
    <property type="project" value="UniProtKB-ARBA"/>
</dbReference>
<feature type="domain" description="X8" evidence="10">
    <location>
        <begin position="107"/>
        <end position="190"/>
    </location>
</feature>
<dbReference type="PANTHER" id="PTHR31044">
    <property type="entry name" value="BETA-1,3 GLUCANASE"/>
    <property type="match status" value="1"/>
</dbReference>
<keyword evidence="2" id="KW-1003">Cell membrane</keyword>
<evidence type="ECO:0000259" key="10">
    <source>
        <dbReference type="SMART" id="SM00768"/>
    </source>
</evidence>
<dbReference type="AlphaFoldDB" id="A0A833VII1"/>
<protein>
    <submittedName>
        <fullName evidence="11">Glucan endo-1,3-beta-glucosidase 4-like protein</fullName>
    </submittedName>
</protein>
<dbReference type="Gene3D" id="1.20.58.1040">
    <property type="match status" value="1"/>
</dbReference>
<gene>
    <name evidence="11" type="ORF">FCM35_KLT11465</name>
</gene>
<dbReference type="FunFam" id="1.20.58.1040:FF:000001">
    <property type="entry name" value="Glucan endo-1,3-beta-glucosidase 4"/>
    <property type="match status" value="1"/>
</dbReference>
<dbReference type="Proteomes" id="UP000623129">
    <property type="component" value="Unassembled WGS sequence"/>
</dbReference>
<dbReference type="SMART" id="SM00768">
    <property type="entry name" value="X8"/>
    <property type="match status" value="1"/>
</dbReference>
<comment type="subcellular location">
    <subcellularLocation>
        <location evidence="1">Cell membrane</location>
        <topology evidence="1">Lipid-anchor</topology>
        <topology evidence="1">GPI-anchor</topology>
    </subcellularLocation>
</comment>